<dbReference type="AlphaFoldDB" id="A0A1S2YWT2"/>
<sequence>MSSLSVMNLENTKQPRKRLIIKFSSQKNHSQGDIKMEHSKPIVTCFWLDAKDSTAIMSQQNNNTTTDSVKDSKPILSKEVGVQEMKDSCSKKIINETRNPRTENCCLKFDGGEIMTEKRKKPMQHYKKMQCWVILKRILIGRDSWPLKDPIDLKFLKAFHDKDNLENKSKLKTMGLKNIESKLQFYSTPDEFATDIRFVFSQRMLLYPPRNEVHKIALKFSEYFENKWKSLKKDWDLEERKINKRKRDEHAHEMKDFFQTKRSR</sequence>
<dbReference type="PANTHER" id="PTHR45926">
    <property type="entry name" value="OSJNBA0053K19.4 PROTEIN"/>
    <property type="match status" value="1"/>
</dbReference>
<dbReference type="InterPro" id="IPR001487">
    <property type="entry name" value="Bromodomain"/>
</dbReference>
<dbReference type="Gene3D" id="1.20.920.10">
    <property type="entry name" value="Bromodomain-like"/>
    <property type="match status" value="1"/>
</dbReference>
<evidence type="ECO:0000313" key="4">
    <source>
        <dbReference type="Proteomes" id="UP000087171"/>
    </source>
</evidence>
<evidence type="ECO:0000256" key="2">
    <source>
        <dbReference type="SAM" id="MobiDB-lite"/>
    </source>
</evidence>
<dbReference type="PaxDb" id="3827-XP_004511189.1"/>
<keyword evidence="1" id="KW-0103">Bromodomain</keyword>
<gene>
    <name evidence="5" type="primary">LOC101499447</name>
</gene>
<proteinExistence type="predicted"/>
<dbReference type="SUPFAM" id="SSF47370">
    <property type="entry name" value="Bromodomain"/>
    <property type="match status" value="1"/>
</dbReference>
<dbReference type="KEGG" id="cam:101499447"/>
<dbReference type="eggNOG" id="KOG1474">
    <property type="taxonomic scope" value="Eukaryota"/>
</dbReference>
<evidence type="ECO:0000259" key="3">
    <source>
        <dbReference type="SMART" id="SM00297"/>
    </source>
</evidence>
<dbReference type="RefSeq" id="XP_004511189.2">
    <property type="nucleotide sequence ID" value="XM_004511132.2"/>
</dbReference>
<accession>A0A1S2YWT2</accession>
<reference evidence="5" key="2">
    <citation type="submission" date="2025-08" db="UniProtKB">
        <authorList>
            <consortium name="RefSeq"/>
        </authorList>
    </citation>
    <scope>IDENTIFICATION</scope>
    <source>
        <tissue evidence="5">Etiolated seedlings</tissue>
    </source>
</reference>
<feature type="region of interest" description="Disordered" evidence="2">
    <location>
        <begin position="245"/>
        <end position="264"/>
    </location>
</feature>
<dbReference type="InterPro" id="IPR036427">
    <property type="entry name" value="Bromodomain-like_sf"/>
</dbReference>
<dbReference type="SMART" id="SM00297">
    <property type="entry name" value="BROMO"/>
    <property type="match status" value="1"/>
</dbReference>
<reference evidence="4" key="1">
    <citation type="journal article" date="2013" name="Nat. Biotechnol.">
        <title>Draft genome sequence of chickpea (Cicer arietinum) provides a resource for trait improvement.</title>
        <authorList>
            <person name="Varshney R.K."/>
            <person name="Song C."/>
            <person name="Saxena R.K."/>
            <person name="Azam S."/>
            <person name="Yu S."/>
            <person name="Sharpe A.G."/>
            <person name="Cannon S."/>
            <person name="Baek J."/>
            <person name="Rosen B.D."/>
            <person name="Tar'an B."/>
            <person name="Millan T."/>
            <person name="Zhang X."/>
            <person name="Ramsay L.D."/>
            <person name="Iwata A."/>
            <person name="Wang Y."/>
            <person name="Nelson W."/>
            <person name="Farmer A.D."/>
            <person name="Gaur P.M."/>
            <person name="Soderlund C."/>
            <person name="Penmetsa R.V."/>
            <person name="Xu C."/>
            <person name="Bharti A.K."/>
            <person name="He W."/>
            <person name="Winter P."/>
            <person name="Zhao S."/>
            <person name="Hane J.K."/>
            <person name="Carrasquilla-Garcia N."/>
            <person name="Condie J.A."/>
            <person name="Upadhyaya H.D."/>
            <person name="Luo M.C."/>
            <person name="Thudi M."/>
            <person name="Gowda C.L."/>
            <person name="Singh N.P."/>
            <person name="Lichtenzveig J."/>
            <person name="Gali K.K."/>
            <person name="Rubio J."/>
            <person name="Nadarajan N."/>
            <person name="Dolezel J."/>
            <person name="Bansal K.C."/>
            <person name="Xu X."/>
            <person name="Edwards D."/>
            <person name="Zhang G."/>
            <person name="Kahl G."/>
            <person name="Gil J."/>
            <person name="Singh K.B."/>
            <person name="Datta S.K."/>
            <person name="Jackson S.A."/>
            <person name="Wang J."/>
            <person name="Cook D.R."/>
        </authorList>
    </citation>
    <scope>NUCLEOTIDE SEQUENCE [LARGE SCALE GENOMIC DNA]</scope>
    <source>
        <strain evidence="4">cv. CDC Frontier</strain>
    </source>
</reference>
<evidence type="ECO:0000313" key="5">
    <source>
        <dbReference type="RefSeq" id="XP_004511189.2"/>
    </source>
</evidence>
<dbReference type="Proteomes" id="UP000087171">
    <property type="component" value="Chromosome Ca7"/>
</dbReference>
<organism evidence="4 5">
    <name type="scientific">Cicer arietinum</name>
    <name type="common">Chickpea</name>
    <name type="synonym">Garbanzo</name>
    <dbReference type="NCBI Taxonomy" id="3827"/>
    <lineage>
        <taxon>Eukaryota</taxon>
        <taxon>Viridiplantae</taxon>
        <taxon>Streptophyta</taxon>
        <taxon>Embryophyta</taxon>
        <taxon>Tracheophyta</taxon>
        <taxon>Spermatophyta</taxon>
        <taxon>Magnoliopsida</taxon>
        <taxon>eudicotyledons</taxon>
        <taxon>Gunneridae</taxon>
        <taxon>Pentapetalae</taxon>
        <taxon>rosids</taxon>
        <taxon>fabids</taxon>
        <taxon>Fabales</taxon>
        <taxon>Fabaceae</taxon>
        <taxon>Papilionoideae</taxon>
        <taxon>50 kb inversion clade</taxon>
        <taxon>NPAAA clade</taxon>
        <taxon>Hologalegina</taxon>
        <taxon>IRL clade</taxon>
        <taxon>Cicereae</taxon>
        <taxon>Cicer</taxon>
    </lineage>
</organism>
<dbReference type="STRING" id="3827.A0A1S2YWT2"/>
<dbReference type="OrthoDB" id="1427476at2759"/>
<feature type="domain" description="Bromo" evidence="3">
    <location>
        <begin position="120"/>
        <end position="233"/>
    </location>
</feature>
<evidence type="ECO:0000256" key="1">
    <source>
        <dbReference type="ARBA" id="ARBA00023117"/>
    </source>
</evidence>
<keyword evidence="4" id="KW-1185">Reference proteome</keyword>
<protein>
    <submittedName>
        <fullName evidence="5">Transcription factor GTE4-like</fullName>
    </submittedName>
</protein>
<name>A0A1S2YWT2_CICAR</name>